<proteinExistence type="predicted"/>
<sequence length="142" mass="15656">MARIQRIVTTDADPRRVHEYLADFTNATEWDHGTVSCELVSGDGGPGSVYRNTSEFGGREVEVMYTVQDVTYPKVELIGRNGKTSLHDRIRIDEHGEGSSVTYDAELTSSGLLRLAAPVMGLLFKRLADKTEQTLAQALGRL</sequence>
<dbReference type="InterPro" id="IPR019587">
    <property type="entry name" value="Polyketide_cyclase/dehydratase"/>
</dbReference>
<dbReference type="AlphaFoldDB" id="A0A560WHH0"/>
<comment type="caution">
    <text evidence="1">The sequence shown here is derived from an EMBL/GenBank/DDBJ whole genome shotgun (WGS) entry which is preliminary data.</text>
</comment>
<keyword evidence="2" id="KW-1185">Reference proteome</keyword>
<dbReference type="InterPro" id="IPR023393">
    <property type="entry name" value="START-like_dom_sf"/>
</dbReference>
<dbReference type="RefSeq" id="WP_144855217.1">
    <property type="nucleotide sequence ID" value="NZ_BAAAYT010000002.1"/>
</dbReference>
<name>A0A560WHH0_9MICO</name>
<gene>
    <name evidence="1" type="ORF">FB557_0441</name>
</gene>
<evidence type="ECO:0000313" key="1">
    <source>
        <dbReference type="EMBL" id="TWD16895.1"/>
    </source>
</evidence>
<accession>A0A560WHH0</accession>
<evidence type="ECO:0000313" key="2">
    <source>
        <dbReference type="Proteomes" id="UP000315628"/>
    </source>
</evidence>
<reference evidence="1 2" key="1">
    <citation type="submission" date="2019-06" db="EMBL/GenBank/DDBJ databases">
        <title>Sequencing the genomes of 1000 actinobacteria strains.</title>
        <authorList>
            <person name="Klenk H.-P."/>
        </authorList>
    </citation>
    <scope>NUCLEOTIDE SEQUENCE [LARGE SCALE GENOMIC DNA]</scope>
    <source>
        <strain evidence="1 2">DSM 18935</strain>
    </source>
</reference>
<protein>
    <submittedName>
        <fullName evidence="1">Polyketide cyclase/dehydrase/lipid transport protein</fullName>
    </submittedName>
</protein>
<dbReference type="SUPFAM" id="SSF55961">
    <property type="entry name" value="Bet v1-like"/>
    <property type="match status" value="1"/>
</dbReference>
<dbReference type="Gene3D" id="3.30.530.20">
    <property type="match status" value="1"/>
</dbReference>
<dbReference type="EMBL" id="VIUW01000001">
    <property type="protein sequence ID" value="TWD16895.1"/>
    <property type="molecule type" value="Genomic_DNA"/>
</dbReference>
<dbReference type="Proteomes" id="UP000315628">
    <property type="component" value="Unassembled WGS sequence"/>
</dbReference>
<organism evidence="1 2">
    <name type="scientific">Marihabitans asiaticum</name>
    <dbReference type="NCBI Taxonomy" id="415218"/>
    <lineage>
        <taxon>Bacteria</taxon>
        <taxon>Bacillati</taxon>
        <taxon>Actinomycetota</taxon>
        <taxon>Actinomycetes</taxon>
        <taxon>Micrococcales</taxon>
        <taxon>Intrasporangiaceae</taxon>
        <taxon>Marihabitans</taxon>
    </lineage>
</organism>
<dbReference type="Pfam" id="PF10604">
    <property type="entry name" value="Polyketide_cyc2"/>
    <property type="match status" value="1"/>
</dbReference>
<dbReference type="OrthoDB" id="3371087at2"/>